<reference evidence="8" key="2">
    <citation type="submission" date="2025-09" db="UniProtKB">
        <authorList>
            <consortium name="Ensembl"/>
        </authorList>
    </citation>
    <scope>IDENTIFICATION</scope>
</reference>
<dbReference type="GO" id="GO:0051787">
    <property type="term" value="F:misfolded protein binding"/>
    <property type="evidence" value="ECO:0007669"/>
    <property type="project" value="TreeGrafter"/>
</dbReference>
<keyword evidence="9" id="KW-1185">Reference proteome</keyword>
<gene>
    <name evidence="8" type="primary">LOC115556949</name>
</gene>
<evidence type="ECO:0000313" key="9">
    <source>
        <dbReference type="Proteomes" id="UP000694546"/>
    </source>
</evidence>
<dbReference type="Pfam" id="PF00226">
    <property type="entry name" value="DnaJ"/>
    <property type="match status" value="1"/>
</dbReference>
<dbReference type="OrthoDB" id="10250354at2759"/>
<dbReference type="InterPro" id="IPR051948">
    <property type="entry name" value="Hsp70_co-chaperone_J-domain"/>
</dbReference>
<keyword evidence="1" id="KW-0143">Chaperone</keyword>
<organism evidence="8 9">
    <name type="scientific">Gadus morhua</name>
    <name type="common">Atlantic cod</name>
    <dbReference type="NCBI Taxonomy" id="8049"/>
    <lineage>
        <taxon>Eukaryota</taxon>
        <taxon>Metazoa</taxon>
        <taxon>Chordata</taxon>
        <taxon>Craniata</taxon>
        <taxon>Vertebrata</taxon>
        <taxon>Euteleostomi</taxon>
        <taxon>Actinopterygii</taxon>
        <taxon>Neopterygii</taxon>
        <taxon>Teleostei</taxon>
        <taxon>Neoteleostei</taxon>
        <taxon>Acanthomorphata</taxon>
        <taxon>Zeiogadaria</taxon>
        <taxon>Gadariae</taxon>
        <taxon>Gadiformes</taxon>
        <taxon>Gadoidei</taxon>
        <taxon>Gadidae</taxon>
        <taxon>Gadus</taxon>
    </lineage>
</organism>
<comment type="function">
    <text evidence="4">Co-chaperone for Hsp70 protein HSPA5/BiP that acts as a key repressor of the ERN1/IRE1-mediated unfolded protein response (UPR). J domain-containing co-chaperones stimulate the ATPase activity of Hsp70 proteins and are required for efficient substrate recognition by Hsp70 proteins. In the unstressed endoplasmic reticulum, interacts with the luminal region of ERN1/IRE1 and selectively recruits HSPA5/BiP: HSPA5/BiP disrupts the dimerization of the active ERN1/IRE1 luminal region, thereby inactivating ERN1/IRE1. Also involved in endoplasmic reticulum-associated degradation (ERAD) of misfolded proteins. Required for survival of B-cell progenitors and normal antibody production.</text>
</comment>
<feature type="domain" description="J" evidence="7">
    <location>
        <begin position="44"/>
        <end position="108"/>
    </location>
</feature>
<dbReference type="InterPro" id="IPR018253">
    <property type="entry name" value="DnaJ_domain_CS"/>
</dbReference>
<dbReference type="PANTHER" id="PTHR44360:SF1">
    <property type="entry name" value="DNAJ HOMOLOG SUBFAMILY B MEMBER 9"/>
    <property type="match status" value="1"/>
</dbReference>
<dbReference type="GO" id="GO:0051087">
    <property type="term" value="F:protein-folding chaperone binding"/>
    <property type="evidence" value="ECO:0007669"/>
    <property type="project" value="TreeGrafter"/>
</dbReference>
<dbReference type="Gene3D" id="1.10.287.110">
    <property type="entry name" value="DnaJ domain"/>
    <property type="match status" value="1"/>
</dbReference>
<reference evidence="8" key="1">
    <citation type="submission" date="2025-08" db="UniProtKB">
        <authorList>
            <consortium name="Ensembl"/>
        </authorList>
    </citation>
    <scope>IDENTIFICATION</scope>
</reference>
<dbReference type="GeneTree" id="ENSGT00940000156246"/>
<keyword evidence="6" id="KW-0732">Signal</keyword>
<dbReference type="PANTHER" id="PTHR44360">
    <property type="entry name" value="DNAJ HOMOLOG SUBFAMILY B MEMBER 9"/>
    <property type="match status" value="1"/>
</dbReference>
<dbReference type="SMART" id="SM00271">
    <property type="entry name" value="DnaJ"/>
    <property type="match status" value="1"/>
</dbReference>
<dbReference type="SUPFAM" id="SSF46565">
    <property type="entry name" value="Chaperone J-domain"/>
    <property type="match status" value="1"/>
</dbReference>
<comment type="subunit">
    <text evidence="5">Interacts with HSPA5/BiP; interaction is direct. Interacts with ERN1/IRE1 (via the luminal region). Interacts with DERL1.</text>
</comment>
<dbReference type="Proteomes" id="UP000694546">
    <property type="component" value="Chromosome 13"/>
</dbReference>
<dbReference type="RefSeq" id="XP_030230261.1">
    <property type="nucleotide sequence ID" value="XM_030374401.1"/>
</dbReference>
<evidence type="ECO:0000256" key="2">
    <source>
        <dbReference type="ARBA" id="ARBA00040158"/>
    </source>
</evidence>
<protein>
    <recommendedName>
        <fullName evidence="2">DnaJ homolog subfamily B member 9</fullName>
    </recommendedName>
    <alternativeName>
        <fullName evidence="3">Endoplasmic reticulum DNA J domain-containing protein 4</fullName>
    </alternativeName>
</protein>
<evidence type="ECO:0000256" key="6">
    <source>
        <dbReference type="SAM" id="SignalP"/>
    </source>
</evidence>
<dbReference type="AlphaFoldDB" id="A0A8C4Z2W7"/>
<dbReference type="PRINTS" id="PR00625">
    <property type="entry name" value="JDOMAIN"/>
</dbReference>
<dbReference type="Ensembl" id="ENSGMOT00000004684.2">
    <property type="protein sequence ID" value="ENSGMOP00000004548.2"/>
    <property type="gene ID" value="ENSGMOG00000004246.2"/>
</dbReference>
<evidence type="ECO:0000256" key="5">
    <source>
        <dbReference type="ARBA" id="ARBA00046365"/>
    </source>
</evidence>
<evidence type="ECO:0000259" key="7">
    <source>
        <dbReference type="PROSITE" id="PS50076"/>
    </source>
</evidence>
<evidence type="ECO:0000256" key="1">
    <source>
        <dbReference type="ARBA" id="ARBA00023186"/>
    </source>
</evidence>
<evidence type="ECO:0000256" key="3">
    <source>
        <dbReference type="ARBA" id="ARBA00041533"/>
    </source>
</evidence>
<dbReference type="PROSITE" id="PS50076">
    <property type="entry name" value="DNAJ_2"/>
    <property type="match status" value="1"/>
</dbReference>
<sequence>MSQQSVYLWTLLWIASRLCASLETQNTHHDTLDVQTSSLKTQKTHYDTLEIQRTATDRQIQKAFHKLAVKFHPDKNKSSGAEKIFREIVEAYEVLSNQDSRRTYDYLGHEAFLQDDKDFHHHEEHSDEDFFHFDFDDFFSSLGLDDEDDDDDLFLDEPLHHSWGFSRGGEDLEALEEERDILDHIFFDTREQHYYYGLGDDDDEEDEEYAF</sequence>
<evidence type="ECO:0000313" key="8">
    <source>
        <dbReference type="Ensembl" id="ENSGMOP00000004548.2"/>
    </source>
</evidence>
<dbReference type="CDD" id="cd06257">
    <property type="entry name" value="DnaJ"/>
    <property type="match status" value="1"/>
</dbReference>
<accession>A0A8C4Z2W7</accession>
<name>A0A8C4Z2W7_GADMO</name>
<feature type="chain" id="PRO_5034893625" description="DnaJ homolog subfamily B member 9" evidence="6">
    <location>
        <begin position="22"/>
        <end position="211"/>
    </location>
</feature>
<dbReference type="PROSITE" id="PS00636">
    <property type="entry name" value="DNAJ_1"/>
    <property type="match status" value="1"/>
</dbReference>
<dbReference type="GO" id="GO:0005783">
    <property type="term" value="C:endoplasmic reticulum"/>
    <property type="evidence" value="ECO:0007669"/>
    <property type="project" value="TreeGrafter"/>
</dbReference>
<dbReference type="InterPro" id="IPR001623">
    <property type="entry name" value="DnaJ_domain"/>
</dbReference>
<proteinExistence type="predicted"/>
<dbReference type="GO" id="GO:0036503">
    <property type="term" value="P:ERAD pathway"/>
    <property type="evidence" value="ECO:0007669"/>
    <property type="project" value="TreeGrafter"/>
</dbReference>
<evidence type="ECO:0000256" key="4">
    <source>
        <dbReference type="ARBA" id="ARBA00045428"/>
    </source>
</evidence>
<dbReference type="InterPro" id="IPR036869">
    <property type="entry name" value="J_dom_sf"/>
</dbReference>
<dbReference type="GeneID" id="115556949"/>
<dbReference type="KEGG" id="gmh:115556949"/>
<feature type="signal peptide" evidence="6">
    <location>
        <begin position="1"/>
        <end position="21"/>
    </location>
</feature>